<reference evidence="1" key="1">
    <citation type="submission" date="2019-08" db="EMBL/GenBank/DDBJ databases">
        <authorList>
            <person name="Kucharzyk K."/>
            <person name="Murdoch R.W."/>
            <person name="Higgins S."/>
            <person name="Loffler F."/>
        </authorList>
    </citation>
    <scope>NUCLEOTIDE SEQUENCE</scope>
</reference>
<organism evidence="1">
    <name type="scientific">bioreactor metagenome</name>
    <dbReference type="NCBI Taxonomy" id="1076179"/>
    <lineage>
        <taxon>unclassified sequences</taxon>
        <taxon>metagenomes</taxon>
        <taxon>ecological metagenomes</taxon>
    </lineage>
</organism>
<proteinExistence type="predicted"/>
<dbReference type="EMBL" id="VSSQ01053476">
    <property type="protein sequence ID" value="MPN07509.1"/>
    <property type="molecule type" value="Genomic_DNA"/>
</dbReference>
<comment type="caution">
    <text evidence="1">The sequence shown here is derived from an EMBL/GenBank/DDBJ whole genome shotgun (WGS) entry which is preliminary data.</text>
</comment>
<gene>
    <name evidence="1" type="ORF">SDC9_154779</name>
</gene>
<dbReference type="AlphaFoldDB" id="A0A645F256"/>
<name>A0A645F256_9ZZZZ</name>
<evidence type="ECO:0000313" key="1">
    <source>
        <dbReference type="EMBL" id="MPN07509.1"/>
    </source>
</evidence>
<sequence>MPVRDFICNDGFKNFHGAQDSQDTVVISAVFYGVAVGRHCDPLQSRLGTRNSSIYIRHIIRFDFGSDGLHSSYKFIPCHMCFGRQGIPGDPAMASVAEFAESLDFIFHPVFITSMHC</sequence>
<protein>
    <submittedName>
        <fullName evidence="1">Uncharacterized protein</fullName>
    </submittedName>
</protein>
<accession>A0A645F256</accession>